<reference evidence="2" key="1">
    <citation type="journal article" date="2023" name="DNA Res.">
        <title>Chromosome-level genome assembly of Phrynocephalus forsythii using third-generation DNA sequencing and Hi-C analysis.</title>
        <authorList>
            <person name="Qi Y."/>
            <person name="Zhao W."/>
            <person name="Zhao Y."/>
            <person name="Niu C."/>
            <person name="Cao S."/>
            <person name="Zhang Y."/>
        </authorList>
    </citation>
    <scope>NUCLEOTIDE SEQUENCE</scope>
    <source>
        <tissue evidence="2">Muscle</tissue>
    </source>
</reference>
<feature type="domain" description="GIY-YIG" evidence="1">
    <location>
        <begin position="64"/>
        <end position="104"/>
    </location>
</feature>
<evidence type="ECO:0000313" key="3">
    <source>
        <dbReference type="Proteomes" id="UP001142489"/>
    </source>
</evidence>
<keyword evidence="3" id="KW-1185">Reference proteome</keyword>
<evidence type="ECO:0000259" key="1">
    <source>
        <dbReference type="PROSITE" id="PS50164"/>
    </source>
</evidence>
<comment type="caution">
    <text evidence="2">The sequence shown here is derived from an EMBL/GenBank/DDBJ whole genome shotgun (WGS) entry which is preliminary data.</text>
</comment>
<dbReference type="EMBL" id="JAPFRF010000002">
    <property type="protein sequence ID" value="KAJ7342212.1"/>
    <property type="molecule type" value="Genomic_DNA"/>
</dbReference>
<name>A0A9Q0Y568_9SAUR</name>
<organism evidence="2 3">
    <name type="scientific">Phrynocephalus forsythii</name>
    <dbReference type="NCBI Taxonomy" id="171643"/>
    <lineage>
        <taxon>Eukaryota</taxon>
        <taxon>Metazoa</taxon>
        <taxon>Chordata</taxon>
        <taxon>Craniata</taxon>
        <taxon>Vertebrata</taxon>
        <taxon>Euteleostomi</taxon>
        <taxon>Lepidosauria</taxon>
        <taxon>Squamata</taxon>
        <taxon>Bifurcata</taxon>
        <taxon>Unidentata</taxon>
        <taxon>Episquamata</taxon>
        <taxon>Toxicofera</taxon>
        <taxon>Iguania</taxon>
        <taxon>Acrodonta</taxon>
        <taxon>Agamidae</taxon>
        <taxon>Agaminae</taxon>
        <taxon>Phrynocephalus</taxon>
    </lineage>
</organism>
<dbReference type="PROSITE" id="PS50164">
    <property type="entry name" value="GIY_YIG"/>
    <property type="match status" value="1"/>
</dbReference>
<dbReference type="OrthoDB" id="10025388at2759"/>
<feature type="non-terminal residue" evidence="2">
    <location>
        <position position="1"/>
    </location>
</feature>
<gene>
    <name evidence="2" type="ORF">JRQ81_009674</name>
</gene>
<sequence>RHDYIFSLLTILRSKGLQNSNTDNGTKPCHKPRCQLCLHIYSGNTITGPSNAAHNIKGSFTCSSTHVIYAIFCQQCPSALYIGQTGQSLQKRINAHKSDIRNHN</sequence>
<dbReference type="AlphaFoldDB" id="A0A9Q0Y568"/>
<dbReference type="InterPro" id="IPR000305">
    <property type="entry name" value="GIY-YIG_endonuc"/>
</dbReference>
<dbReference type="Pfam" id="PF01541">
    <property type="entry name" value="GIY-YIG"/>
    <property type="match status" value="1"/>
</dbReference>
<proteinExistence type="predicted"/>
<evidence type="ECO:0000313" key="2">
    <source>
        <dbReference type="EMBL" id="KAJ7342212.1"/>
    </source>
</evidence>
<accession>A0A9Q0Y568</accession>
<dbReference type="Proteomes" id="UP001142489">
    <property type="component" value="Unassembled WGS sequence"/>
</dbReference>
<protein>
    <recommendedName>
        <fullName evidence="1">GIY-YIG domain-containing protein</fullName>
    </recommendedName>
</protein>